<organism evidence="3">
    <name type="scientific">Streptococcus sp. KHUD_010</name>
    <dbReference type="NCBI Taxonomy" id="3157339"/>
    <lineage>
        <taxon>Bacteria</taxon>
        <taxon>Bacillati</taxon>
        <taxon>Bacillota</taxon>
        <taxon>Bacilli</taxon>
        <taxon>Lactobacillales</taxon>
        <taxon>Streptococcaceae</taxon>
        <taxon>Streptococcus</taxon>
    </lineage>
</organism>
<name>A0AAU7PWH5_9STRE</name>
<dbReference type="RefSeq" id="WP_049512520.1">
    <property type="nucleotide sequence ID" value="NZ_CP157941.1"/>
</dbReference>
<dbReference type="PROSITE" id="PS50911">
    <property type="entry name" value="CHAP"/>
    <property type="match status" value="1"/>
</dbReference>
<sequence length="880" mass="99076">MTEHKKTRGFRERRQAVKEATQEALNTYNAKESKFAMKDAYKEAKETQKAEKKLYKLVKKRKQHYGLKVSPKDKEAWKRAKQDKRIAKKVYVKTAEKSGGTVGQKFRRGTYRASKQLVRSNLENAASQDETLGAVAEGRRKIRNFHYQKDSAKSAVKAGGNLGKWTIQKSYGLTNRGYNFVRGRGFTRTPFQESWQGKLAKRYRNFTVRFKASKTGKVTRGAGRGIDLLTKPLRTVLHNPLSAKSYIIMFLAAVIVALVGVLGGSSTVSQDEFKLNQAWLYFSQLDRENSNSRVDYWSDIDSVMTYMNYRYGDYDLKGKWDDGINSNQAGADHNKTYENALTSLWNGMNQETDHLKTMKDLYSKKSKIAWAILPKDDREDYEELLESAQTDGYYTYLQELDNPFYTDKDEAHYNSPLRIIKRFGYTSKSKIYQGSVLQANTGQQLLAVMSGTVKVSGADVTIETKESKFTYKDVSGIRFKTGDTVEQGTFIGTVKSSTGQEVYYQKQEEKATKKQKAKWTYVNVGFYFQLVNYTQTTSVLTDLNLSGDLAQRSRAVRDFIKKKIPNATDNGIAAMLGNFATESGIKAKRAESDYLSPPVGATEQSWDDENWLNMGFAQGASVGPLVIHRGLGLGMWTDTSDGAIRNTLLRNYAKTKGKKWYDLETQIDFMLEGDNPYYIRILKSILTSSENVNTLTTRFLSQWEGNAGDKLAQRQNNAKQMLTYFKQTIKGSGTEASSWNFPSGWESKLAFGKPSTTSMTTQPGNNYPVGQCTWYVANRLVETGTVGNALSSNNGNGQDWVRNLVAKGWRFSTTPTPGAVCSTAGGFDFTTVAYGHVAFVEAVNHDGTFLISECNYLGVQDKVHYRVLSNQAYYTFATPK</sequence>
<dbReference type="SUPFAM" id="SSF51261">
    <property type="entry name" value="Duplicated hybrid motif"/>
    <property type="match status" value="1"/>
</dbReference>
<keyword evidence="1" id="KW-0812">Transmembrane</keyword>
<dbReference type="InterPro" id="IPR038765">
    <property type="entry name" value="Papain-like_cys_pep_sf"/>
</dbReference>
<dbReference type="EMBL" id="CP157941">
    <property type="protein sequence ID" value="XBS56739.1"/>
    <property type="molecule type" value="Genomic_DNA"/>
</dbReference>
<dbReference type="CDD" id="cd12797">
    <property type="entry name" value="M23_peptidase"/>
    <property type="match status" value="1"/>
</dbReference>
<gene>
    <name evidence="3" type="ORF">ABKA15_06865</name>
</gene>
<keyword evidence="1" id="KW-0472">Membrane</keyword>
<feature type="domain" description="Peptidase C51" evidence="2">
    <location>
        <begin position="747"/>
        <end position="876"/>
    </location>
</feature>
<feature type="transmembrane region" description="Helical" evidence="1">
    <location>
        <begin position="246"/>
        <end position="265"/>
    </location>
</feature>
<dbReference type="InterPro" id="IPR011055">
    <property type="entry name" value="Dup_hybrid_motif"/>
</dbReference>
<dbReference type="Gene3D" id="3.90.1720.10">
    <property type="entry name" value="endopeptidase domain like (from Nostoc punctiforme)"/>
    <property type="match status" value="1"/>
</dbReference>
<dbReference type="SUPFAM" id="SSF54001">
    <property type="entry name" value="Cysteine proteinases"/>
    <property type="match status" value="1"/>
</dbReference>
<proteinExistence type="predicted"/>
<reference evidence="3" key="1">
    <citation type="submission" date="2024-06" db="EMBL/GenBank/DDBJ databases">
        <title>Complete genome sequence of Streptococcus sp. KHUD_010.</title>
        <authorList>
            <person name="Lee J.-H."/>
            <person name="Moon J.-H."/>
        </authorList>
    </citation>
    <scope>NUCLEOTIDE SEQUENCE</scope>
    <source>
        <strain evidence="3">KHUD_010</strain>
    </source>
</reference>
<keyword evidence="1" id="KW-1133">Transmembrane helix</keyword>
<protein>
    <submittedName>
        <fullName evidence="3">Phage tail tip lysozyme</fullName>
    </submittedName>
</protein>
<dbReference type="Pfam" id="PF18013">
    <property type="entry name" value="Phage_lysozyme2"/>
    <property type="match status" value="1"/>
</dbReference>
<evidence type="ECO:0000259" key="2">
    <source>
        <dbReference type="PROSITE" id="PS50911"/>
    </source>
</evidence>
<dbReference type="InterPro" id="IPR007921">
    <property type="entry name" value="CHAP_dom"/>
</dbReference>
<dbReference type="Gene3D" id="1.10.530.10">
    <property type="match status" value="1"/>
</dbReference>
<evidence type="ECO:0000256" key="1">
    <source>
        <dbReference type="SAM" id="Phobius"/>
    </source>
</evidence>
<evidence type="ECO:0000313" key="3">
    <source>
        <dbReference type="EMBL" id="XBS56739.1"/>
    </source>
</evidence>
<dbReference type="Pfam" id="PF05257">
    <property type="entry name" value="CHAP"/>
    <property type="match status" value="1"/>
</dbReference>
<accession>A0AAU7PWH5</accession>
<dbReference type="AlphaFoldDB" id="A0AAU7PWH5"/>
<dbReference type="Gene3D" id="2.70.70.10">
    <property type="entry name" value="Glucose Permease (Domain IIA)"/>
    <property type="match status" value="1"/>
</dbReference>
<dbReference type="InterPro" id="IPR041219">
    <property type="entry name" value="Phage_lysozyme2"/>
</dbReference>